<dbReference type="SUPFAM" id="SSF55729">
    <property type="entry name" value="Acyl-CoA N-acyltransferases (Nat)"/>
    <property type="match status" value="1"/>
</dbReference>
<dbReference type="GO" id="GO:0008999">
    <property type="term" value="F:protein-N-terminal-alanine acetyltransferase activity"/>
    <property type="evidence" value="ECO:0007669"/>
    <property type="project" value="TreeGrafter"/>
</dbReference>
<name>A0A857JYY3_LEUME</name>
<accession>A0A857JYY3</accession>
<protein>
    <submittedName>
        <fullName evidence="1">GNAT family N-acetyltransferase</fullName>
    </submittedName>
</protein>
<organism evidence="1 2">
    <name type="scientific">Leuconostoc mesenteroides</name>
    <dbReference type="NCBI Taxonomy" id="1245"/>
    <lineage>
        <taxon>Bacteria</taxon>
        <taxon>Bacillati</taxon>
        <taxon>Bacillota</taxon>
        <taxon>Bacilli</taxon>
        <taxon>Lactobacillales</taxon>
        <taxon>Lactobacillaceae</taxon>
        <taxon>Leuconostoc</taxon>
    </lineage>
</organism>
<gene>
    <name evidence="1" type="ORF">GFV13_01825</name>
</gene>
<dbReference type="InterPro" id="IPR000182">
    <property type="entry name" value="GNAT_dom"/>
</dbReference>
<dbReference type="Gene3D" id="3.40.630.30">
    <property type="match status" value="1"/>
</dbReference>
<dbReference type="OrthoDB" id="9784707at2"/>
<dbReference type="CDD" id="cd04301">
    <property type="entry name" value="NAT_SF"/>
    <property type="match status" value="1"/>
</dbReference>
<dbReference type="EMBL" id="WIPA01000001">
    <property type="protein sequence ID" value="MQR26039.1"/>
    <property type="molecule type" value="Genomic_DNA"/>
</dbReference>
<evidence type="ECO:0000313" key="2">
    <source>
        <dbReference type="Proteomes" id="UP000469952"/>
    </source>
</evidence>
<dbReference type="AlphaFoldDB" id="A0A857JYY3"/>
<dbReference type="Proteomes" id="UP000469952">
    <property type="component" value="Unassembled WGS sequence"/>
</dbReference>
<proteinExistence type="predicted"/>
<dbReference type="GeneID" id="29575921"/>
<comment type="caution">
    <text evidence="1">The sequence shown here is derived from an EMBL/GenBank/DDBJ whole genome shotgun (WGS) entry which is preliminary data.</text>
</comment>
<evidence type="ECO:0000313" key="1">
    <source>
        <dbReference type="EMBL" id="MQR26039.1"/>
    </source>
</evidence>
<dbReference type="PANTHER" id="PTHR43441">
    <property type="entry name" value="RIBOSOMAL-PROTEIN-SERINE ACETYLTRANSFERASE"/>
    <property type="match status" value="1"/>
</dbReference>
<dbReference type="PROSITE" id="PS51186">
    <property type="entry name" value="GNAT"/>
    <property type="match status" value="1"/>
</dbReference>
<keyword evidence="1" id="KW-0808">Transferase</keyword>
<dbReference type="InterPro" id="IPR051908">
    <property type="entry name" value="Ribosomal_N-acetyltransferase"/>
</dbReference>
<dbReference type="Pfam" id="PF13302">
    <property type="entry name" value="Acetyltransf_3"/>
    <property type="match status" value="1"/>
</dbReference>
<reference evidence="1 2" key="1">
    <citation type="submission" date="2019-10" db="EMBL/GenBank/DDBJ databases">
        <title>WGS of Leuconostoc mesenteroides.</title>
        <authorList>
            <person name="Melo Bolivar J."/>
            <person name="Marino-Ramirez L."/>
            <person name="Villamil Diaz L.M."/>
        </authorList>
    </citation>
    <scope>NUCLEOTIDE SEQUENCE [LARGE SCALE GENOMIC DNA]</scope>
    <source>
        <strain evidence="1 2">M11</strain>
    </source>
</reference>
<dbReference type="OMA" id="ITYAFEE"/>
<sequence>MSVYFESTIENHLAIAVTELSHADEIFELLYNDQENIGQFLGFVALTKTKEDEVNYIKKKMHGIADGTDALFSIIRDNHIVGVIDLHYIDSENKKAEIGYWLHSKFQHQGIMTKSVRKICEYAFENIGLNKLSLFADVENIGSNAVAKHAGFSYLATHPDYYVHRGQLRDMNEYYLLKREF</sequence>
<dbReference type="GO" id="GO:1990189">
    <property type="term" value="F:protein N-terminal-serine acetyltransferase activity"/>
    <property type="evidence" value="ECO:0007669"/>
    <property type="project" value="TreeGrafter"/>
</dbReference>
<dbReference type="PANTHER" id="PTHR43441:SF11">
    <property type="entry name" value="RIBOSOMAL-PROTEIN-SERINE ACETYLTRANSFERASE"/>
    <property type="match status" value="1"/>
</dbReference>
<dbReference type="RefSeq" id="WP_011679614.1">
    <property type="nucleotide sequence ID" value="NZ_BCMP01000005.1"/>
</dbReference>
<dbReference type="InterPro" id="IPR016181">
    <property type="entry name" value="Acyl_CoA_acyltransferase"/>
</dbReference>
<dbReference type="GO" id="GO:0005737">
    <property type="term" value="C:cytoplasm"/>
    <property type="evidence" value="ECO:0007669"/>
    <property type="project" value="TreeGrafter"/>
</dbReference>